<keyword evidence="2" id="KW-1185">Reference proteome</keyword>
<name>A0A5P8VVB5_9NOSO</name>
<evidence type="ECO:0000313" key="1">
    <source>
        <dbReference type="EMBL" id="QFS44363.1"/>
    </source>
</evidence>
<accession>A0A5P8VVB5</accession>
<evidence type="ECO:0000313" key="2">
    <source>
        <dbReference type="Proteomes" id="UP000326678"/>
    </source>
</evidence>
<reference evidence="1 2" key="1">
    <citation type="submission" date="2019-10" db="EMBL/GenBank/DDBJ databases">
        <title>Genomic and transcriptomic insights into the perfect genentic adaptation of a filamentous nitrogen-fixing cyanobacterium to rice fields.</title>
        <authorList>
            <person name="Chen Z."/>
        </authorList>
    </citation>
    <scope>NUCLEOTIDE SEQUENCE [LARGE SCALE GENOMIC DNA]</scope>
    <source>
        <strain evidence="1">CCNUC1</strain>
    </source>
</reference>
<protein>
    <submittedName>
        <fullName evidence="1">Uncharacterized protein</fullName>
    </submittedName>
</protein>
<proteinExistence type="predicted"/>
<dbReference type="RefSeq" id="WP_152588606.1">
    <property type="nucleotide sequence ID" value="NZ_CP045226.1"/>
</dbReference>
<dbReference type="AlphaFoldDB" id="A0A5P8VVB5"/>
<dbReference type="KEGG" id="nsh:GXM_01836"/>
<dbReference type="EMBL" id="CP045226">
    <property type="protein sequence ID" value="QFS44363.1"/>
    <property type="molecule type" value="Genomic_DNA"/>
</dbReference>
<organism evidence="1 2">
    <name type="scientific">Nostoc sphaeroides CCNUC1</name>
    <dbReference type="NCBI Taxonomy" id="2653204"/>
    <lineage>
        <taxon>Bacteria</taxon>
        <taxon>Bacillati</taxon>
        <taxon>Cyanobacteriota</taxon>
        <taxon>Cyanophyceae</taxon>
        <taxon>Nostocales</taxon>
        <taxon>Nostocaceae</taxon>
        <taxon>Nostoc</taxon>
    </lineage>
</organism>
<sequence length="72" mass="8260">MKAHRIETKLTKNGTLILEDLPFQAGEAVEIIVLERFPQPSESNSYPLRGKVIHYDDPFEPAVPIEDWEVLQ</sequence>
<dbReference type="Proteomes" id="UP000326678">
    <property type="component" value="Chromosome Gxm1"/>
</dbReference>
<gene>
    <name evidence="1" type="ORF">GXM_01836</name>
</gene>